<accession>A0ABS9SUJ5</accession>
<feature type="domain" description="HNH/Endo VII superfamily nuclease toxins" evidence="2">
    <location>
        <begin position="268"/>
        <end position="335"/>
    </location>
</feature>
<dbReference type="InterPro" id="IPR050708">
    <property type="entry name" value="T6SS_VgrG/RHS"/>
</dbReference>
<dbReference type="PANTHER" id="PTHR32305">
    <property type="match status" value="1"/>
</dbReference>
<organism evidence="4 5">
    <name type="scientific">Streptomyces marispadix</name>
    <dbReference type="NCBI Taxonomy" id="2922868"/>
    <lineage>
        <taxon>Bacteria</taxon>
        <taxon>Bacillati</taxon>
        <taxon>Actinomycetota</taxon>
        <taxon>Actinomycetes</taxon>
        <taxon>Kitasatosporales</taxon>
        <taxon>Streptomycetaceae</taxon>
        <taxon>Streptomyces</taxon>
    </lineage>
</organism>
<comment type="caution">
    <text evidence="4">The sequence shown here is derived from an EMBL/GenBank/DDBJ whole genome shotgun (WGS) entry which is preliminary data.</text>
</comment>
<evidence type="ECO:0000313" key="5">
    <source>
        <dbReference type="Proteomes" id="UP001166784"/>
    </source>
</evidence>
<dbReference type="EMBL" id="JAKWJU010000002">
    <property type="protein sequence ID" value="MCH6159952.1"/>
    <property type="molecule type" value="Genomic_DNA"/>
</dbReference>
<dbReference type="InterPro" id="IPR056823">
    <property type="entry name" value="TEN-like_YD-shell"/>
</dbReference>
<sequence>MLRQKKRLSRKPDTWRYEWDALDRLVACTTPDGNRWVYTYDALGRRTTKQRLGDDGETPVEAVYFTWDGTRLAEEHSTVTGVTSTWEHKGHIPLVQYERKHLTEEEVDSRFFAIATDLVGTPTELISEAGEIAWQARATVWGTTRWNRDATAYTPLRHPGQYADPETGLHHNFYRHYDPDTARYSSPDPLGLAPAPNPAAWVVNPWSWLDPLGLEGCDDEIPKAGKTYEEAKAEALRDAGIPEGAEPIDVDEWVSARGPEYAGSKQLLNDDGSPIFYTEETYEHPNGNDMVVFQDHWFGHQKPGEDGYQPPHVHVRPFEDTRNGQIPGAQEHYYYDR</sequence>
<evidence type="ECO:0000259" key="2">
    <source>
        <dbReference type="Pfam" id="PF15657"/>
    </source>
</evidence>
<name>A0ABS9SUJ5_9ACTN</name>
<dbReference type="NCBIfam" id="TIGR03696">
    <property type="entry name" value="Rhs_assc_core"/>
    <property type="match status" value="1"/>
</dbReference>
<keyword evidence="1" id="KW-0677">Repeat</keyword>
<dbReference type="Gene3D" id="2.180.10.10">
    <property type="entry name" value="RHS repeat-associated core"/>
    <property type="match status" value="1"/>
</dbReference>
<dbReference type="Pfam" id="PF15657">
    <property type="entry name" value="Tox-HNH-EHHH"/>
    <property type="match status" value="1"/>
</dbReference>
<evidence type="ECO:0000259" key="3">
    <source>
        <dbReference type="Pfam" id="PF25023"/>
    </source>
</evidence>
<proteinExistence type="predicted"/>
<dbReference type="InterPro" id="IPR022385">
    <property type="entry name" value="Rhs_assc_core"/>
</dbReference>
<dbReference type="InterPro" id="IPR006530">
    <property type="entry name" value="YD"/>
</dbReference>
<dbReference type="NCBIfam" id="TIGR01643">
    <property type="entry name" value="YD_repeat_2x"/>
    <property type="match status" value="2"/>
</dbReference>
<dbReference type="Proteomes" id="UP001166784">
    <property type="component" value="Unassembled WGS sequence"/>
</dbReference>
<dbReference type="InterPro" id="IPR028048">
    <property type="entry name" value="Tox-HNH-EHHH"/>
</dbReference>
<evidence type="ECO:0000313" key="4">
    <source>
        <dbReference type="EMBL" id="MCH6159952.1"/>
    </source>
</evidence>
<dbReference type="PANTHER" id="PTHR32305:SF15">
    <property type="entry name" value="PROTEIN RHSA-RELATED"/>
    <property type="match status" value="1"/>
</dbReference>
<gene>
    <name evidence="4" type="ORF">MMA15_05820</name>
</gene>
<protein>
    <submittedName>
        <fullName evidence="4">HNH/endonuclease VII fold putative polymorphic toxin</fullName>
    </submittedName>
</protein>
<dbReference type="Pfam" id="PF25023">
    <property type="entry name" value="TEN_YD-shell"/>
    <property type="match status" value="1"/>
</dbReference>
<keyword evidence="5" id="KW-1185">Reference proteome</keyword>
<evidence type="ECO:0000256" key="1">
    <source>
        <dbReference type="ARBA" id="ARBA00022737"/>
    </source>
</evidence>
<reference evidence="4" key="1">
    <citation type="submission" date="2022-03" db="EMBL/GenBank/DDBJ databases">
        <authorList>
            <person name="Santos J.D.N."/>
            <person name="Kallscheuer N."/>
            <person name="Jogler C."/>
            <person name="Lage O.M."/>
        </authorList>
    </citation>
    <scope>NUCLEOTIDE SEQUENCE</scope>
    <source>
        <strain evidence="4">M600PL45_2</strain>
    </source>
</reference>
<dbReference type="PRINTS" id="PR00394">
    <property type="entry name" value="RHSPROTEIN"/>
</dbReference>
<feature type="domain" description="Teneurin-like YD-shell" evidence="3">
    <location>
        <begin position="15"/>
        <end position="188"/>
    </location>
</feature>
<reference evidence="4" key="2">
    <citation type="journal article" date="2023" name="Int. J. Syst. Evol. Microbiol.">
        <title>Streptomyces marispadix sp. nov., isolated from marine beach sediment of the Northern Coast of Portugal.</title>
        <authorList>
            <person name="dos Santos J.D.N."/>
            <person name="Vitorino I.R."/>
            <person name="Kallscheuer N."/>
            <person name="Srivastava A."/>
            <person name="Krautwurst S."/>
            <person name="Marz M."/>
            <person name="Jogler C."/>
            <person name="Lobo Da Cunha A."/>
            <person name="Catita J."/>
            <person name="Goncalves H."/>
            <person name="Gonzalez I."/>
            <person name="Reyes F."/>
            <person name="Lage O.M."/>
        </authorList>
    </citation>
    <scope>NUCLEOTIDE SEQUENCE</scope>
    <source>
        <strain evidence="4">M600PL45_2</strain>
    </source>
</reference>